<dbReference type="InterPro" id="IPR002505">
    <property type="entry name" value="PTA_PTB"/>
</dbReference>
<evidence type="ECO:0000256" key="3">
    <source>
        <dbReference type="ARBA" id="ARBA00005656"/>
    </source>
</evidence>
<keyword evidence="11" id="KW-1185">Reference proteome</keyword>
<dbReference type="PANTHER" id="PTHR43356">
    <property type="entry name" value="PHOSPHATE ACETYLTRANSFERASE"/>
    <property type="match status" value="1"/>
</dbReference>
<dbReference type="NCBIfam" id="TIGR00651">
    <property type="entry name" value="pta"/>
    <property type="match status" value="1"/>
</dbReference>
<protein>
    <recommendedName>
        <fullName evidence="5">Phosphate acetyltransferase</fullName>
        <ecNumber evidence="4">2.3.1.8</ecNumber>
    </recommendedName>
    <alternativeName>
        <fullName evidence="8">Phosphotransacetylase</fullName>
    </alternativeName>
</protein>
<comment type="catalytic activity">
    <reaction evidence="1">
        <text>acetyl-CoA + phosphate = acetyl phosphate + CoA</text>
        <dbReference type="Rhea" id="RHEA:19521"/>
        <dbReference type="ChEBI" id="CHEBI:22191"/>
        <dbReference type="ChEBI" id="CHEBI:43474"/>
        <dbReference type="ChEBI" id="CHEBI:57287"/>
        <dbReference type="ChEBI" id="CHEBI:57288"/>
        <dbReference type="EC" id="2.3.1.8"/>
    </reaction>
</comment>
<dbReference type="InterPro" id="IPR042112">
    <property type="entry name" value="P_AcTrfase_dom2"/>
</dbReference>
<evidence type="ECO:0000256" key="4">
    <source>
        <dbReference type="ARBA" id="ARBA00012707"/>
    </source>
</evidence>
<dbReference type="InterPro" id="IPR042113">
    <property type="entry name" value="P_AcTrfase_dom1"/>
</dbReference>
<feature type="domain" description="Phosphate acetyl/butaryl transferase" evidence="9">
    <location>
        <begin position="21"/>
        <end position="334"/>
    </location>
</feature>
<dbReference type="EC" id="2.3.1.8" evidence="4"/>
<gene>
    <name evidence="10" type="ORF">J2S74_004864</name>
</gene>
<evidence type="ECO:0000313" key="10">
    <source>
        <dbReference type="EMBL" id="MDQ0257406.1"/>
    </source>
</evidence>
<dbReference type="GO" id="GO:0008959">
    <property type="term" value="F:phosphate acetyltransferase activity"/>
    <property type="evidence" value="ECO:0007669"/>
    <property type="project" value="UniProtKB-EC"/>
</dbReference>
<comment type="caution">
    <text evidence="10">The sequence shown here is derived from an EMBL/GenBank/DDBJ whole genome shotgun (WGS) entry which is preliminary data.</text>
</comment>
<dbReference type="InterPro" id="IPR050500">
    <property type="entry name" value="Phos_Acetyltrans/Butyryltrans"/>
</dbReference>
<dbReference type="EMBL" id="JAUSUG010000027">
    <property type="protein sequence ID" value="MDQ0257406.1"/>
    <property type="molecule type" value="Genomic_DNA"/>
</dbReference>
<comment type="similarity">
    <text evidence="3">Belongs to the phosphate acetyltransferase and butyryltransferase family.</text>
</comment>
<proteinExistence type="inferred from homology"/>
<sequence length="340" mass="37256">MDSKREVLELKEEMKVSDMFTAIAKKVKEAYPTIIFPEGTDERIMEAAVRLKKEGILNPVLIGKHQVMEPKASDFGLDISDLEIIDPQDYPDYEELVEAFVERRKGKVTPEQAREILQNPNYFGTMLVYLNKAAGLVSGAIHSTGDTVRPALQIIKTKEGVKKTSGVFVMVKGDQRFIFGDCAINIAPDANDLAETAVEAAKTARVFDIDPKVAMLSFSTKGSAVSPETERVVEATRIAKEKAPELVLDGEFQFDAAFVPLVAEKKAPDSPLKGEANVFIFPSLEAGNIGYKIAQRLGEFEAIGPILQGLNKPVNDLSRGCNAEDVYKLALITAMQGMTE</sequence>
<dbReference type="Proteomes" id="UP001230005">
    <property type="component" value="Unassembled WGS sequence"/>
</dbReference>
<dbReference type="Pfam" id="PF01515">
    <property type="entry name" value="PTA_PTB"/>
    <property type="match status" value="1"/>
</dbReference>
<reference evidence="10 11" key="1">
    <citation type="submission" date="2023-07" db="EMBL/GenBank/DDBJ databases">
        <title>Genomic Encyclopedia of Type Strains, Phase IV (KMG-IV): sequencing the most valuable type-strain genomes for metagenomic binning, comparative biology and taxonomic classification.</title>
        <authorList>
            <person name="Goeker M."/>
        </authorList>
    </citation>
    <scope>NUCLEOTIDE SEQUENCE [LARGE SCALE GENOMIC DNA]</scope>
    <source>
        <strain evidence="10 11">DSM 9768</strain>
    </source>
</reference>
<evidence type="ECO:0000256" key="6">
    <source>
        <dbReference type="ARBA" id="ARBA00022679"/>
    </source>
</evidence>
<dbReference type="InterPro" id="IPR004614">
    <property type="entry name" value="P_AcTrfase"/>
</dbReference>
<keyword evidence="6 10" id="KW-0808">Transferase</keyword>
<evidence type="ECO:0000256" key="7">
    <source>
        <dbReference type="ARBA" id="ARBA00023315"/>
    </source>
</evidence>
<dbReference type="NCBIfam" id="NF007233">
    <property type="entry name" value="PRK09653.1"/>
    <property type="match status" value="1"/>
</dbReference>
<dbReference type="PIRSF" id="PIRSF000428">
    <property type="entry name" value="P_Ac_trans"/>
    <property type="match status" value="1"/>
</dbReference>
<dbReference type="PANTHER" id="PTHR43356:SF3">
    <property type="entry name" value="PHOSPHATE ACETYLTRANSFERASE"/>
    <property type="match status" value="1"/>
</dbReference>
<evidence type="ECO:0000313" key="11">
    <source>
        <dbReference type="Proteomes" id="UP001230005"/>
    </source>
</evidence>
<evidence type="ECO:0000256" key="5">
    <source>
        <dbReference type="ARBA" id="ARBA00021528"/>
    </source>
</evidence>
<comment type="pathway">
    <text evidence="2">Metabolic intermediate biosynthesis; acetyl-CoA biosynthesis; acetyl-CoA from acetate: step 2/2.</text>
</comment>
<evidence type="ECO:0000256" key="1">
    <source>
        <dbReference type="ARBA" id="ARBA00000705"/>
    </source>
</evidence>
<accession>A0ABU0A1N8</accession>
<organism evidence="10 11">
    <name type="scientific">Evansella vedderi</name>
    <dbReference type="NCBI Taxonomy" id="38282"/>
    <lineage>
        <taxon>Bacteria</taxon>
        <taxon>Bacillati</taxon>
        <taxon>Bacillota</taxon>
        <taxon>Bacilli</taxon>
        <taxon>Bacillales</taxon>
        <taxon>Bacillaceae</taxon>
        <taxon>Evansella</taxon>
    </lineage>
</organism>
<dbReference type="Gene3D" id="3.40.50.10750">
    <property type="entry name" value="Isocitrate/Isopropylmalate dehydrogenase-like"/>
    <property type="match status" value="1"/>
</dbReference>
<dbReference type="Gene3D" id="3.40.50.10950">
    <property type="match status" value="1"/>
</dbReference>
<dbReference type="SUPFAM" id="SSF53659">
    <property type="entry name" value="Isocitrate/Isopropylmalate dehydrogenase-like"/>
    <property type="match status" value="1"/>
</dbReference>
<name>A0ABU0A1N8_9BACI</name>
<dbReference type="InterPro" id="IPR012147">
    <property type="entry name" value="P_Ac_Bu_trans"/>
</dbReference>
<keyword evidence="7 10" id="KW-0012">Acyltransferase</keyword>
<evidence type="ECO:0000256" key="8">
    <source>
        <dbReference type="ARBA" id="ARBA00031108"/>
    </source>
</evidence>
<evidence type="ECO:0000259" key="9">
    <source>
        <dbReference type="Pfam" id="PF01515"/>
    </source>
</evidence>
<evidence type="ECO:0000256" key="2">
    <source>
        <dbReference type="ARBA" id="ARBA00004989"/>
    </source>
</evidence>